<dbReference type="GO" id="GO:0032259">
    <property type="term" value="P:methylation"/>
    <property type="evidence" value="ECO:0007669"/>
    <property type="project" value="UniProtKB-KW"/>
</dbReference>
<proteinExistence type="predicted"/>
<keyword evidence="1" id="KW-0489">Methyltransferase</keyword>
<keyword evidence="1" id="KW-0808">Transferase</keyword>
<reference evidence="1 2" key="1">
    <citation type="submission" date="2023-10" db="EMBL/GenBank/DDBJ databases">
        <title>Virgibacillus halophilus 5B73C genome.</title>
        <authorList>
            <person name="Miliotis G."/>
            <person name="Sengupta P."/>
            <person name="Hameed A."/>
            <person name="Chuvochina M."/>
            <person name="Mcdonagh F."/>
            <person name="Simpson A.C."/>
            <person name="Singh N.K."/>
            <person name="Rekha P.D."/>
            <person name="Raman K."/>
            <person name="Hugenholtz P."/>
            <person name="Venkateswaran K."/>
        </authorList>
    </citation>
    <scope>NUCLEOTIDE SEQUENCE [LARGE SCALE GENOMIC DNA]</scope>
    <source>
        <strain evidence="1 2">5B73C</strain>
    </source>
</reference>
<dbReference type="InterPro" id="IPR010719">
    <property type="entry name" value="MnmM_MeTrfase"/>
</dbReference>
<organism evidence="1 2">
    <name type="scientific">Tigheibacillus halophilus</name>
    <dbReference type="NCBI Taxonomy" id="361280"/>
    <lineage>
        <taxon>Bacteria</taxon>
        <taxon>Bacillati</taxon>
        <taxon>Bacillota</taxon>
        <taxon>Bacilli</taxon>
        <taxon>Bacillales</taxon>
        <taxon>Bacillaceae</taxon>
        <taxon>Tigheibacillus</taxon>
    </lineage>
</organism>
<evidence type="ECO:0000313" key="2">
    <source>
        <dbReference type="Proteomes" id="UP001281447"/>
    </source>
</evidence>
<comment type="caution">
    <text evidence="1">The sequence shown here is derived from an EMBL/GenBank/DDBJ whole genome shotgun (WGS) entry which is preliminary data.</text>
</comment>
<evidence type="ECO:0000313" key="1">
    <source>
        <dbReference type="EMBL" id="MDY0393129.1"/>
    </source>
</evidence>
<dbReference type="CDD" id="cd02440">
    <property type="entry name" value="AdoMet_MTases"/>
    <property type="match status" value="1"/>
</dbReference>
<dbReference type="EMBL" id="JAWDIP010000003">
    <property type="protein sequence ID" value="MDY0393129.1"/>
    <property type="molecule type" value="Genomic_DNA"/>
</dbReference>
<protein>
    <submittedName>
        <fullName evidence="1">Class I SAM-dependent methyltransferase</fullName>
    </submittedName>
</protein>
<dbReference type="SUPFAM" id="SSF53335">
    <property type="entry name" value="S-adenosyl-L-methionine-dependent methyltransferases"/>
    <property type="match status" value="1"/>
</dbReference>
<name>A0ABU5C3H4_9BACI</name>
<dbReference type="PANTHER" id="PTHR35276">
    <property type="entry name" value="S-ADENOSYL-L-METHIONINE-DEPENDENT METHYLTRANSFERASES SUPERFAMILY PROTEIN"/>
    <property type="match status" value="1"/>
</dbReference>
<dbReference type="Gene3D" id="3.40.50.150">
    <property type="entry name" value="Vaccinia Virus protein VP39"/>
    <property type="match status" value="1"/>
</dbReference>
<keyword evidence="2" id="KW-1185">Reference proteome</keyword>
<sequence length="201" mass="22683">MVQSVLQFSHALLAESVKQGESVIDATCGNGHDTLFLSNLVGENGTVYAFDIQKQAIESTEQLLQANQRKNTQLIMDDHVNISKHISSAEIAGAIFNLGYLPKGDKKLITKQETTIPAIENILKQLKHSGYVVLVVYHGHPGGKEEMIALLDFSRQLDQKRYHVLKYDFINQKKQPAICTCHSKDIAIYKKRTVQFYFCFK</sequence>
<dbReference type="Pfam" id="PF06962">
    <property type="entry name" value="rRNA_methylase"/>
    <property type="match status" value="1"/>
</dbReference>
<gene>
    <name evidence="1" type="ORF">RWE15_00145</name>
</gene>
<accession>A0ABU5C3H4</accession>
<dbReference type="InterPro" id="IPR029063">
    <property type="entry name" value="SAM-dependent_MTases_sf"/>
</dbReference>
<dbReference type="GO" id="GO:0008168">
    <property type="term" value="F:methyltransferase activity"/>
    <property type="evidence" value="ECO:0007669"/>
    <property type="project" value="UniProtKB-KW"/>
</dbReference>
<dbReference type="PANTHER" id="PTHR35276:SF1">
    <property type="entry name" value="TRNA (MNM(5)S(2)U34)-METHYLTRANSFERASE, CHLOROPLASTIC"/>
    <property type="match status" value="1"/>
</dbReference>
<dbReference type="Proteomes" id="UP001281447">
    <property type="component" value="Unassembled WGS sequence"/>
</dbReference>